<dbReference type="VEuPathDB" id="FungiDB:RhiirA1_476402"/>
<organism evidence="1 2">
    <name type="scientific">Rhizophagus irregularis</name>
    <dbReference type="NCBI Taxonomy" id="588596"/>
    <lineage>
        <taxon>Eukaryota</taxon>
        <taxon>Fungi</taxon>
        <taxon>Fungi incertae sedis</taxon>
        <taxon>Mucoromycota</taxon>
        <taxon>Glomeromycotina</taxon>
        <taxon>Glomeromycetes</taxon>
        <taxon>Glomerales</taxon>
        <taxon>Glomeraceae</taxon>
        <taxon>Rhizophagus</taxon>
    </lineage>
</organism>
<dbReference type="VEuPathDB" id="FungiDB:FUN_004822"/>
<dbReference type="AlphaFoldDB" id="A0A2I1HE68"/>
<dbReference type="VEuPathDB" id="FungiDB:FUN_013224"/>
<dbReference type="VEuPathDB" id="FungiDB:RhiirA1_468710"/>
<protein>
    <recommendedName>
        <fullName evidence="3">Reverse transcriptase</fullName>
    </recommendedName>
</protein>
<evidence type="ECO:0000313" key="2">
    <source>
        <dbReference type="Proteomes" id="UP000234323"/>
    </source>
</evidence>
<evidence type="ECO:0008006" key="3">
    <source>
        <dbReference type="Google" id="ProtNLM"/>
    </source>
</evidence>
<proteinExistence type="predicted"/>
<dbReference type="EMBL" id="LLXI01002461">
    <property type="protein sequence ID" value="PKY57186.1"/>
    <property type="molecule type" value="Genomic_DNA"/>
</dbReference>
<dbReference type="VEuPathDB" id="FungiDB:RhiirFUN_005367"/>
<evidence type="ECO:0000313" key="1">
    <source>
        <dbReference type="EMBL" id="PKY57186.1"/>
    </source>
</evidence>
<reference evidence="1 2" key="1">
    <citation type="submission" date="2015-10" db="EMBL/GenBank/DDBJ databases">
        <title>Genome analyses suggest a sexual origin of heterokaryosis in a supposedly ancient asexual fungus.</title>
        <authorList>
            <person name="Ropars J."/>
            <person name="Sedzielewska K."/>
            <person name="Noel J."/>
            <person name="Charron P."/>
            <person name="Farinelli L."/>
            <person name="Marton T."/>
            <person name="Kruger M."/>
            <person name="Pelin A."/>
            <person name="Brachmann A."/>
            <person name="Corradi N."/>
        </authorList>
    </citation>
    <scope>NUCLEOTIDE SEQUENCE [LARGE SCALE GENOMIC DNA]</scope>
    <source>
        <strain evidence="1 2">A4</strain>
    </source>
</reference>
<dbReference type="PANTHER" id="PTHR19446">
    <property type="entry name" value="REVERSE TRANSCRIPTASES"/>
    <property type="match status" value="1"/>
</dbReference>
<keyword evidence="2" id="KW-1185">Reference proteome</keyword>
<dbReference type="VEuPathDB" id="FungiDB:FUN_024250"/>
<sequence>MAHISISELCEVISLSPTHKAPGPSSIPYEWFKVLPDTALEFLCELMNRCLDSSDIPEDWRLASIAPIPKPHEFDALLKNTRPITLLETARKLLVKIINNRLSNILSSHRVLQGNNFAGLPGSSVIYLQIGKIEFSRLMAPPHFITSTIYFDPLLTELSESAISPYCWSSHIPMDVLVLNGNKRNNPIVPVIQLTYMDDSTLLSSSLHALSTSSPITFSLASEFPTLVDNMGLQLTPLKLSSSFRFLGVWFNLQGSPSFVVSQIKDIYNSFASTIRFKKLTSAQLAYLHSAVILPKVHFRSQVTYLPENTLLRIVGSYYGLHKKLLSISRTFPSLALSSKLFTDDVNLYTYLLVTFRTLQVALKWPSPLDNILDFSRWNSSQRSIHHNWIFQTLRILSESGLTIIKLPVGLCLDLMPGQSVPLVTLSPELANSEKATWLSSPLWCLSQLVDPFRQFLFTWTDLNLVPKTGKTPSWFTRFINMPNLISYLLASSDVHAGLDGSDSMIFGQVFYTVDVHGTRIVYFSHWSNSFSNRSVLSPCQGCSLHDASIEDGPLQVRSVGSKLSHRSCLTFLPSYRCLQLFHMPTRYFCVRVPELFLVDSGIPSFVPTTVDVSPQLPTAPPALTPEIHISSHLHIYIYAKKHKVNASSSNGIGCGWIQRDEDTSILASGSFLWTNGPLSPQASELGFIFQVLRLLPSKCSITFYSTHPYTSLYTEFCGSSPERRVRFSCYLLWMAIHNQILASCLDCTFQTIKEVSTDAYLPRCTALVESLSSNDHSYSFNSLLEFSPFWQLLVVSLCNGAPLVIDPVVYWHAFSNMRDFFDIMNLSRFIPLRSSYSSIDWNLTFDLFKETLYHRVDVAQISSALRFRLQLWFDELPLMSRLRFRYPGLYADDSLCPNCGIFMETLEHFFTCSPDEPFDDESPKASNCPRAQLDLDTFNFYWSLVSPRNFLKLHREIYHQLWRPRCKMKSLKDKALDITPTMLRTMKCSDFTNFRFDTSPVTLSLTNESLSPLQASEWSSLGIFWTHSAII</sequence>
<dbReference type="VEuPathDB" id="FungiDB:RhiirFUN_013186"/>
<dbReference type="Proteomes" id="UP000234323">
    <property type="component" value="Unassembled WGS sequence"/>
</dbReference>
<comment type="caution">
    <text evidence="1">The sequence shown here is derived from an EMBL/GenBank/DDBJ whole genome shotgun (WGS) entry which is preliminary data.</text>
</comment>
<accession>A0A2I1HE68</accession>
<gene>
    <name evidence="1" type="ORF">RhiirA4_478085</name>
</gene>
<name>A0A2I1HE68_9GLOM</name>